<dbReference type="Gene3D" id="3.40.630.30">
    <property type="match status" value="1"/>
</dbReference>
<dbReference type="InterPro" id="IPR038740">
    <property type="entry name" value="BioF2-like_GNAT_dom"/>
</dbReference>
<dbReference type="Proteomes" id="UP001169006">
    <property type="component" value="Unassembled WGS sequence"/>
</dbReference>
<proteinExistence type="predicted"/>
<dbReference type="RefSeq" id="WP_302077008.1">
    <property type="nucleotide sequence ID" value="NZ_JAUKWQ010000003.1"/>
</dbReference>
<protein>
    <submittedName>
        <fullName evidence="2">GNAT family N-acetyltransferase</fullName>
        <ecNumber evidence="2">2.3.1.-</ecNumber>
    </submittedName>
</protein>
<reference evidence="2" key="2">
    <citation type="submission" date="2023-07" db="EMBL/GenBank/DDBJ databases">
        <authorList>
            <person name="Sun H."/>
        </authorList>
    </citation>
    <scope>NUCLEOTIDE SEQUENCE</scope>
    <source>
        <strain evidence="2">05753</strain>
    </source>
</reference>
<organism evidence="2 3">
    <name type="scientific">Rhizobium oryzicola</name>
    <dbReference type="NCBI Taxonomy" id="1232668"/>
    <lineage>
        <taxon>Bacteria</taxon>
        <taxon>Pseudomonadati</taxon>
        <taxon>Pseudomonadota</taxon>
        <taxon>Alphaproteobacteria</taxon>
        <taxon>Hyphomicrobiales</taxon>
        <taxon>Rhizobiaceae</taxon>
        <taxon>Rhizobium/Agrobacterium group</taxon>
        <taxon>Rhizobium</taxon>
    </lineage>
</organism>
<dbReference type="InterPro" id="IPR016181">
    <property type="entry name" value="Acyl_CoA_acyltransferase"/>
</dbReference>
<dbReference type="EMBL" id="JAUKWQ010000003">
    <property type="protein sequence ID" value="MDO1582838.1"/>
    <property type="molecule type" value="Genomic_DNA"/>
</dbReference>
<keyword evidence="2" id="KW-0808">Transferase</keyword>
<name>A0ABT8SWM5_9HYPH</name>
<dbReference type="EC" id="2.3.1.-" evidence="2"/>
<gene>
    <name evidence="2" type="ORF">Q2T52_12170</name>
</gene>
<dbReference type="Pfam" id="PF13480">
    <property type="entry name" value="Acetyltransf_6"/>
    <property type="match status" value="1"/>
</dbReference>
<evidence type="ECO:0000259" key="1">
    <source>
        <dbReference type="Pfam" id="PF13480"/>
    </source>
</evidence>
<feature type="domain" description="BioF2-like acetyltransferase" evidence="1">
    <location>
        <begin position="185"/>
        <end position="329"/>
    </location>
</feature>
<sequence length="366" mass="42178">MTVEHPCPNARSMRTEIILTTECLRMLGAAWQRLWRDQDGSIFQSHEWISAWWHNIDNQQSHRLRIGVLWEGERLLAVIPLVICHRKGFRFLEWAGIVHTDYGDILTSTDCPQSELTALWKTLVDYGGFDIYAITRVAPNSAAADLFDDISRTAPQIARGMKPEISYRVRREGQDGTAWYNSLSKKMRKTHRHGYNVLERAGEVQFRRVSDDVLEPVLTRLSRLKQKSLKNRGISSQLFVADMRLLTAFVDVISRLRKLHIFVLELDNSACAISVNFEEHDTMMCWVTTFDASITQASPGLMLIVEYIRWSFDRGISCVDFLSGGEAFKTRFSNHAEELQSFTGHRTLKGLLGLRLHKLRERFTNF</sequence>
<accession>A0ABT8SWM5</accession>
<dbReference type="GO" id="GO:0016746">
    <property type="term" value="F:acyltransferase activity"/>
    <property type="evidence" value="ECO:0007669"/>
    <property type="project" value="UniProtKB-KW"/>
</dbReference>
<evidence type="ECO:0000313" key="3">
    <source>
        <dbReference type="Proteomes" id="UP001169006"/>
    </source>
</evidence>
<keyword evidence="2" id="KW-0012">Acyltransferase</keyword>
<reference evidence="2" key="1">
    <citation type="journal article" date="2015" name="Int. J. Syst. Evol. Microbiol.">
        <title>Rhizobium oryzicola sp. nov., potential plant-growth-promoting endophytic bacteria isolated from rice roots.</title>
        <authorList>
            <person name="Zhang X.X."/>
            <person name="Gao J.S."/>
            <person name="Cao Y.H."/>
            <person name="Sheirdil R.A."/>
            <person name="Wang X.C."/>
            <person name="Zhang L."/>
        </authorList>
    </citation>
    <scope>NUCLEOTIDE SEQUENCE</scope>
    <source>
        <strain evidence="2">05753</strain>
    </source>
</reference>
<dbReference type="SUPFAM" id="SSF55729">
    <property type="entry name" value="Acyl-CoA N-acyltransferases (Nat)"/>
    <property type="match status" value="1"/>
</dbReference>
<keyword evidence="3" id="KW-1185">Reference proteome</keyword>
<comment type="caution">
    <text evidence="2">The sequence shown here is derived from an EMBL/GenBank/DDBJ whole genome shotgun (WGS) entry which is preliminary data.</text>
</comment>
<evidence type="ECO:0000313" key="2">
    <source>
        <dbReference type="EMBL" id="MDO1582838.1"/>
    </source>
</evidence>